<comment type="cofactor">
    <cofactor evidence="1">
        <name>Mg(2+)</name>
        <dbReference type="ChEBI" id="CHEBI:18420"/>
    </cofactor>
</comment>
<organism evidence="19 20">
    <name type="scientific">Blepharisma stoltei</name>
    <dbReference type="NCBI Taxonomy" id="1481888"/>
    <lineage>
        <taxon>Eukaryota</taxon>
        <taxon>Sar</taxon>
        <taxon>Alveolata</taxon>
        <taxon>Ciliophora</taxon>
        <taxon>Postciliodesmatophora</taxon>
        <taxon>Heterotrichea</taxon>
        <taxon>Heterotrichida</taxon>
        <taxon>Blepharismidae</taxon>
        <taxon>Blepharisma</taxon>
    </lineage>
</organism>
<dbReference type="SMART" id="SM00220">
    <property type="entry name" value="S_TKc"/>
    <property type="match status" value="1"/>
</dbReference>
<dbReference type="PROSITE" id="PS50222">
    <property type="entry name" value="EF_HAND_2"/>
    <property type="match status" value="2"/>
</dbReference>
<dbReference type="Gene3D" id="1.10.238.10">
    <property type="entry name" value="EF-hand"/>
    <property type="match status" value="1"/>
</dbReference>
<comment type="caution">
    <text evidence="19">The sequence shown here is derived from an EMBL/GenBank/DDBJ whole genome shotgun (WGS) entry which is preliminary data.</text>
</comment>
<dbReference type="InterPro" id="IPR008271">
    <property type="entry name" value="Ser/Thr_kinase_AS"/>
</dbReference>
<keyword evidence="6" id="KW-0479">Metal-binding</keyword>
<dbReference type="Proteomes" id="UP001162131">
    <property type="component" value="Unassembled WGS sequence"/>
</dbReference>
<dbReference type="SUPFAM" id="SSF50729">
    <property type="entry name" value="PH domain-like"/>
    <property type="match status" value="1"/>
</dbReference>
<proteinExistence type="inferred from homology"/>
<dbReference type="SMART" id="SM00054">
    <property type="entry name" value="EFh"/>
    <property type="match status" value="2"/>
</dbReference>
<sequence>MGICACKAKVITPIPITHQSARASPKIKKVLIKFTKDELRILKDLYKDLSRKTSDEEAIDKNTFIQFFSLPGLLGERLFQKFDINKQGSISFEDFLIGFASFSKGTLDQKYKIIFDLYDLKEDGVIDKNELVTIIHNSYKETADLLPQPTSTTDISSDHDLFIQLGPSKSPIRKIEKRRTTSVFPDEEYPENKEKNIGTQFQERRVQLIAAHILDTFGNKSTLTFIDFKNFLTQHPKIFEVFRASYKEDIWLGVQPDQIVTKDRKERKRCKTIGGVVSAQTFADFRLDKFPSINACDFSGFVYQKSKETGYFEKKFAALKKSLLLIHDHREDKMPSGVIFMDGCYVDIIGDYYVSKKFGISISHESSSYNEINLWFDSREERDEWIKLLEIAAKTRKFKEYYELKEKIGHGRFSDVHIVIEHSTNQKYAVKIITKARLTHNEAEMLRSEIAIMRLLDHPGVIQLKEVFDTKKHMLIVMEQVRGGELYQRIVNKKYFSEYAVSQIIKQLLEVVRYLHDVGIIHRDIKPENILLVDNSEIPKIKLADFGLSQLAMPGSLQTLTCGTLGYAAPEVLAKKGYDNKVDLWSVGVITYLLLHHRLPIDHPEKQELIDMTLKAPIDFEGEHWKKFSPQALDFVQKLLNRDPKVRLSADEALQHEWIQSSEGVLLKENSKENSVAGESFQSGTLYHPGLTESSSTIDKNHRIRVQSLPELLAPGQASFDRFSTSKASGASSMHLQS</sequence>
<dbReference type="InterPro" id="IPR011009">
    <property type="entry name" value="Kinase-like_dom_sf"/>
</dbReference>
<evidence type="ECO:0000256" key="4">
    <source>
        <dbReference type="ARBA" id="ARBA00022527"/>
    </source>
</evidence>
<keyword evidence="9" id="KW-0418">Kinase</keyword>
<evidence type="ECO:0000256" key="15">
    <source>
        <dbReference type="PROSITE-ProRule" id="PRU10141"/>
    </source>
</evidence>
<evidence type="ECO:0000256" key="13">
    <source>
        <dbReference type="ARBA" id="ARBA00047899"/>
    </source>
</evidence>
<dbReference type="Gene3D" id="3.30.200.20">
    <property type="entry name" value="Phosphorylase Kinase, domain 1"/>
    <property type="match status" value="1"/>
</dbReference>
<dbReference type="PRINTS" id="PR00450">
    <property type="entry name" value="RECOVERIN"/>
</dbReference>
<evidence type="ECO:0000313" key="20">
    <source>
        <dbReference type="Proteomes" id="UP001162131"/>
    </source>
</evidence>
<gene>
    <name evidence="19" type="ORF">BSTOLATCC_MIC62504</name>
</gene>
<dbReference type="EMBL" id="CAJZBQ010000060">
    <property type="protein sequence ID" value="CAG9334920.1"/>
    <property type="molecule type" value="Genomic_DNA"/>
</dbReference>
<keyword evidence="10" id="KW-0106">Calcium</keyword>
<dbReference type="AlphaFoldDB" id="A0AAU9KLI1"/>
<feature type="binding site" evidence="15">
    <location>
        <position position="431"/>
    </location>
    <ligand>
        <name>ATP</name>
        <dbReference type="ChEBI" id="CHEBI:30616"/>
    </ligand>
</feature>
<evidence type="ECO:0000256" key="11">
    <source>
        <dbReference type="ARBA" id="ARBA00022840"/>
    </source>
</evidence>
<dbReference type="Gene3D" id="2.30.29.30">
    <property type="entry name" value="Pleckstrin-homology domain (PH domain)/Phosphotyrosine-binding domain (PTB)"/>
    <property type="match status" value="1"/>
</dbReference>
<dbReference type="SMART" id="SM00233">
    <property type="entry name" value="PH"/>
    <property type="match status" value="1"/>
</dbReference>
<dbReference type="SUPFAM" id="SSF47473">
    <property type="entry name" value="EF-hand"/>
    <property type="match status" value="1"/>
</dbReference>
<feature type="domain" description="PH" evidence="16">
    <location>
        <begin position="295"/>
        <end position="394"/>
    </location>
</feature>
<evidence type="ECO:0000256" key="5">
    <source>
        <dbReference type="ARBA" id="ARBA00022679"/>
    </source>
</evidence>
<feature type="domain" description="Protein kinase" evidence="17">
    <location>
        <begin position="402"/>
        <end position="659"/>
    </location>
</feature>
<dbReference type="InterPro" id="IPR011993">
    <property type="entry name" value="PH-like_dom_sf"/>
</dbReference>
<dbReference type="SUPFAM" id="SSF56112">
    <property type="entry name" value="Protein kinase-like (PK-like)"/>
    <property type="match status" value="1"/>
</dbReference>
<protein>
    <recommendedName>
        <fullName evidence="3">non-specific serine/threonine protein kinase</fullName>
        <ecNumber evidence="3">2.7.11.1</ecNumber>
    </recommendedName>
</protein>
<dbReference type="Gene3D" id="1.10.510.10">
    <property type="entry name" value="Transferase(Phosphotransferase) domain 1"/>
    <property type="match status" value="1"/>
</dbReference>
<evidence type="ECO:0000313" key="19">
    <source>
        <dbReference type="EMBL" id="CAG9334920.1"/>
    </source>
</evidence>
<evidence type="ECO:0000256" key="14">
    <source>
        <dbReference type="ARBA" id="ARBA00048679"/>
    </source>
</evidence>
<evidence type="ECO:0000256" key="12">
    <source>
        <dbReference type="ARBA" id="ARBA00024334"/>
    </source>
</evidence>
<evidence type="ECO:0000256" key="9">
    <source>
        <dbReference type="ARBA" id="ARBA00022777"/>
    </source>
</evidence>
<comment type="catalytic activity">
    <reaction evidence="14">
        <text>L-seryl-[protein] + ATP = O-phospho-L-seryl-[protein] + ADP + H(+)</text>
        <dbReference type="Rhea" id="RHEA:17989"/>
        <dbReference type="Rhea" id="RHEA-COMP:9863"/>
        <dbReference type="Rhea" id="RHEA-COMP:11604"/>
        <dbReference type="ChEBI" id="CHEBI:15378"/>
        <dbReference type="ChEBI" id="CHEBI:29999"/>
        <dbReference type="ChEBI" id="CHEBI:30616"/>
        <dbReference type="ChEBI" id="CHEBI:83421"/>
        <dbReference type="ChEBI" id="CHEBI:456216"/>
        <dbReference type="EC" id="2.7.11.1"/>
    </reaction>
</comment>
<dbReference type="Pfam" id="PF13202">
    <property type="entry name" value="EF-hand_5"/>
    <property type="match status" value="2"/>
</dbReference>
<evidence type="ECO:0000256" key="2">
    <source>
        <dbReference type="ARBA" id="ARBA00011245"/>
    </source>
</evidence>
<keyword evidence="4" id="KW-0723">Serine/threonine-protein kinase</keyword>
<dbReference type="Pfam" id="PF00069">
    <property type="entry name" value="Pkinase"/>
    <property type="match status" value="1"/>
</dbReference>
<dbReference type="FunFam" id="1.10.510.10:FF:000571">
    <property type="entry name" value="Maternal embryonic leucine zipper kinase"/>
    <property type="match status" value="1"/>
</dbReference>
<feature type="domain" description="EF-hand" evidence="18">
    <location>
        <begin position="106"/>
        <end position="141"/>
    </location>
</feature>
<feature type="domain" description="EF-hand" evidence="18">
    <location>
        <begin position="76"/>
        <end position="105"/>
    </location>
</feature>
<keyword evidence="11 15" id="KW-0067">ATP-binding</keyword>
<evidence type="ECO:0000256" key="7">
    <source>
        <dbReference type="ARBA" id="ARBA00022737"/>
    </source>
</evidence>
<dbReference type="PROSITE" id="PS50003">
    <property type="entry name" value="PH_DOMAIN"/>
    <property type="match status" value="1"/>
</dbReference>
<keyword evidence="8 15" id="KW-0547">Nucleotide-binding</keyword>
<dbReference type="CDD" id="cd00051">
    <property type="entry name" value="EFh"/>
    <property type="match status" value="1"/>
</dbReference>
<keyword evidence="5" id="KW-0808">Transferase</keyword>
<evidence type="ECO:0000259" key="17">
    <source>
        <dbReference type="PROSITE" id="PS50011"/>
    </source>
</evidence>
<evidence type="ECO:0000259" key="18">
    <source>
        <dbReference type="PROSITE" id="PS50222"/>
    </source>
</evidence>
<dbReference type="InterPro" id="IPR001849">
    <property type="entry name" value="PH_domain"/>
</dbReference>
<dbReference type="GO" id="GO:0004674">
    <property type="term" value="F:protein serine/threonine kinase activity"/>
    <property type="evidence" value="ECO:0007669"/>
    <property type="project" value="UniProtKB-KW"/>
</dbReference>
<evidence type="ECO:0000256" key="10">
    <source>
        <dbReference type="ARBA" id="ARBA00022837"/>
    </source>
</evidence>
<dbReference type="GO" id="GO:0005524">
    <property type="term" value="F:ATP binding"/>
    <property type="evidence" value="ECO:0007669"/>
    <property type="project" value="UniProtKB-UniRule"/>
</dbReference>
<name>A0AAU9KLI1_9CILI</name>
<keyword evidence="20" id="KW-1185">Reference proteome</keyword>
<dbReference type="InterPro" id="IPR017441">
    <property type="entry name" value="Protein_kinase_ATP_BS"/>
</dbReference>
<evidence type="ECO:0000256" key="1">
    <source>
        <dbReference type="ARBA" id="ARBA00001946"/>
    </source>
</evidence>
<evidence type="ECO:0000256" key="6">
    <source>
        <dbReference type="ARBA" id="ARBA00022723"/>
    </source>
</evidence>
<evidence type="ECO:0000256" key="8">
    <source>
        <dbReference type="ARBA" id="ARBA00022741"/>
    </source>
</evidence>
<dbReference type="Pfam" id="PF00169">
    <property type="entry name" value="PH"/>
    <property type="match status" value="1"/>
</dbReference>
<accession>A0AAU9KLI1</accession>
<reference evidence="19" key="1">
    <citation type="submission" date="2021-09" db="EMBL/GenBank/DDBJ databases">
        <authorList>
            <consortium name="AG Swart"/>
            <person name="Singh M."/>
            <person name="Singh A."/>
            <person name="Seah K."/>
            <person name="Emmerich C."/>
        </authorList>
    </citation>
    <scope>NUCLEOTIDE SEQUENCE</scope>
    <source>
        <strain evidence="19">ATCC30299</strain>
    </source>
</reference>
<dbReference type="PANTHER" id="PTHR24347">
    <property type="entry name" value="SERINE/THREONINE-PROTEIN KINASE"/>
    <property type="match status" value="1"/>
</dbReference>
<dbReference type="PROSITE" id="PS00107">
    <property type="entry name" value="PROTEIN_KINASE_ATP"/>
    <property type="match status" value="1"/>
</dbReference>
<dbReference type="CDD" id="cd05117">
    <property type="entry name" value="STKc_CAMK"/>
    <property type="match status" value="1"/>
</dbReference>
<dbReference type="EC" id="2.7.11.1" evidence="3"/>
<dbReference type="InterPro" id="IPR000719">
    <property type="entry name" value="Prot_kinase_dom"/>
</dbReference>
<comment type="catalytic activity">
    <reaction evidence="13">
        <text>L-threonyl-[protein] + ATP = O-phospho-L-threonyl-[protein] + ADP + H(+)</text>
        <dbReference type="Rhea" id="RHEA:46608"/>
        <dbReference type="Rhea" id="RHEA-COMP:11060"/>
        <dbReference type="Rhea" id="RHEA-COMP:11605"/>
        <dbReference type="ChEBI" id="CHEBI:15378"/>
        <dbReference type="ChEBI" id="CHEBI:30013"/>
        <dbReference type="ChEBI" id="CHEBI:30616"/>
        <dbReference type="ChEBI" id="CHEBI:61977"/>
        <dbReference type="ChEBI" id="CHEBI:456216"/>
        <dbReference type="EC" id="2.7.11.1"/>
    </reaction>
</comment>
<evidence type="ECO:0000259" key="16">
    <source>
        <dbReference type="PROSITE" id="PS50003"/>
    </source>
</evidence>
<dbReference type="GO" id="GO:0005509">
    <property type="term" value="F:calcium ion binding"/>
    <property type="evidence" value="ECO:0007669"/>
    <property type="project" value="InterPro"/>
</dbReference>
<keyword evidence="7" id="KW-0677">Repeat</keyword>
<dbReference type="InterPro" id="IPR011992">
    <property type="entry name" value="EF-hand-dom_pair"/>
</dbReference>
<dbReference type="InterPro" id="IPR002048">
    <property type="entry name" value="EF_hand_dom"/>
</dbReference>
<dbReference type="FunFam" id="3.30.200.20:FF:000315">
    <property type="entry name" value="Calcium-dependent protein kinase 3"/>
    <property type="match status" value="1"/>
</dbReference>
<dbReference type="PROSITE" id="PS00108">
    <property type="entry name" value="PROTEIN_KINASE_ST"/>
    <property type="match status" value="1"/>
</dbReference>
<comment type="similarity">
    <text evidence="12">Belongs to the protein kinase superfamily. Ser/Thr protein kinase family. CDPK subfamily.</text>
</comment>
<dbReference type="PROSITE" id="PS50011">
    <property type="entry name" value="PROTEIN_KINASE_DOM"/>
    <property type="match status" value="1"/>
</dbReference>
<evidence type="ECO:0000256" key="3">
    <source>
        <dbReference type="ARBA" id="ARBA00012513"/>
    </source>
</evidence>
<comment type="subunit">
    <text evidence="2">Monomer.</text>
</comment>